<organism evidence="1 2">
    <name type="scientific">Araneus ventricosus</name>
    <name type="common">Orbweaver spider</name>
    <name type="synonym">Epeira ventricosa</name>
    <dbReference type="NCBI Taxonomy" id="182803"/>
    <lineage>
        <taxon>Eukaryota</taxon>
        <taxon>Metazoa</taxon>
        <taxon>Ecdysozoa</taxon>
        <taxon>Arthropoda</taxon>
        <taxon>Chelicerata</taxon>
        <taxon>Arachnida</taxon>
        <taxon>Araneae</taxon>
        <taxon>Araneomorphae</taxon>
        <taxon>Entelegynae</taxon>
        <taxon>Araneoidea</taxon>
        <taxon>Araneidae</taxon>
        <taxon>Araneus</taxon>
    </lineage>
</organism>
<evidence type="ECO:0000313" key="1">
    <source>
        <dbReference type="EMBL" id="GBO06082.1"/>
    </source>
</evidence>
<reference evidence="1 2" key="1">
    <citation type="journal article" date="2019" name="Sci. Rep.">
        <title>Orb-weaving spider Araneus ventricosus genome elucidates the spidroin gene catalogue.</title>
        <authorList>
            <person name="Kono N."/>
            <person name="Nakamura H."/>
            <person name="Ohtoshi R."/>
            <person name="Moran D.A.P."/>
            <person name="Shinohara A."/>
            <person name="Yoshida Y."/>
            <person name="Fujiwara M."/>
            <person name="Mori M."/>
            <person name="Tomita M."/>
            <person name="Arakawa K."/>
        </authorList>
    </citation>
    <scope>NUCLEOTIDE SEQUENCE [LARGE SCALE GENOMIC DNA]</scope>
</reference>
<accession>A0A4Y2U0G1</accession>
<sequence length="192" mass="21522">MSNKDFCPKRSLVLYFHPIKLKSKKESHPFPVDDSKKKLGTRNIHIRICLLFSLVLIPGGSDKNLFWGGCRTEFAPVLDEGGRHLRVRFSSIPACELSELNLLAPAANDLKSGFPALGVCVGPLKPGLLRGFNMKGLPPNRVKYLPHNPIPCYNLPYKRTEMAVAVKIIHPPLPRFQRISEAHPLKVTVFHI</sequence>
<proteinExistence type="predicted"/>
<comment type="caution">
    <text evidence="1">The sequence shown here is derived from an EMBL/GenBank/DDBJ whole genome shotgun (WGS) entry which is preliminary data.</text>
</comment>
<name>A0A4Y2U0G1_ARAVE</name>
<gene>
    <name evidence="1" type="ORF">AVEN_100323_1</name>
</gene>
<protein>
    <submittedName>
        <fullName evidence="1">Uncharacterized protein</fullName>
    </submittedName>
</protein>
<dbReference type="EMBL" id="BGPR01032515">
    <property type="protein sequence ID" value="GBO06082.1"/>
    <property type="molecule type" value="Genomic_DNA"/>
</dbReference>
<evidence type="ECO:0000313" key="2">
    <source>
        <dbReference type="Proteomes" id="UP000499080"/>
    </source>
</evidence>
<dbReference type="Proteomes" id="UP000499080">
    <property type="component" value="Unassembled WGS sequence"/>
</dbReference>
<dbReference type="AlphaFoldDB" id="A0A4Y2U0G1"/>
<keyword evidence="2" id="KW-1185">Reference proteome</keyword>